<protein>
    <recommendedName>
        <fullName evidence="3">Folded gastrulation N-terminal domain-containing protein</fullName>
    </recommendedName>
</protein>
<feature type="region of interest" description="Disordered" evidence="1">
    <location>
        <begin position="546"/>
        <end position="584"/>
    </location>
</feature>
<feature type="domain" description="Folded gastrulation N-terminal" evidence="3">
    <location>
        <begin position="60"/>
        <end position="166"/>
    </location>
</feature>
<dbReference type="RefSeq" id="XP_029724419.1">
    <property type="nucleotide sequence ID" value="XM_029868559.2"/>
</dbReference>
<dbReference type="InterPro" id="IPR031761">
    <property type="entry name" value="FOG_N"/>
</dbReference>
<reference evidence="5" key="1">
    <citation type="journal article" date="2015" name="Proc. Natl. Acad. Sci. U.S.A.">
        <title>Genome sequence of the Asian Tiger mosquito, Aedes albopictus, reveals insights into its biology, genetics, and evolution.</title>
        <authorList>
            <person name="Chen X.G."/>
            <person name="Jiang X."/>
            <person name="Gu J."/>
            <person name="Xu M."/>
            <person name="Wu Y."/>
            <person name="Deng Y."/>
            <person name="Zhang C."/>
            <person name="Bonizzoni M."/>
            <person name="Dermauw W."/>
            <person name="Vontas J."/>
            <person name="Armbruster P."/>
            <person name="Huang X."/>
            <person name="Yang Y."/>
            <person name="Zhang H."/>
            <person name="He W."/>
            <person name="Peng H."/>
            <person name="Liu Y."/>
            <person name="Wu K."/>
            <person name="Chen J."/>
            <person name="Lirakis M."/>
            <person name="Topalis P."/>
            <person name="Van Leeuwen T."/>
            <person name="Hall A.B."/>
            <person name="Jiang X."/>
            <person name="Thorpe C."/>
            <person name="Mueller R.L."/>
            <person name="Sun C."/>
            <person name="Waterhouse R.M."/>
            <person name="Yan G."/>
            <person name="Tu Z.J."/>
            <person name="Fang X."/>
            <person name="James A.A."/>
        </authorList>
    </citation>
    <scope>NUCLEOTIDE SEQUENCE [LARGE SCALE GENOMIC DNA]</scope>
    <source>
        <strain evidence="5">Foshan</strain>
    </source>
</reference>
<feature type="signal peptide" evidence="2">
    <location>
        <begin position="1"/>
        <end position="29"/>
    </location>
</feature>
<dbReference type="RefSeq" id="XP_029724414.1">
    <property type="nucleotide sequence ID" value="XM_029868554.2"/>
</dbReference>
<name>A0ABM1Y2H1_AEDAL</name>
<feature type="region of interest" description="Disordered" evidence="1">
    <location>
        <begin position="648"/>
        <end position="689"/>
    </location>
</feature>
<feature type="compositionally biased region" description="Low complexity" evidence="1">
    <location>
        <begin position="372"/>
        <end position="381"/>
    </location>
</feature>
<keyword evidence="2" id="KW-0732">Signal</keyword>
<proteinExistence type="predicted"/>
<dbReference type="EnsemblMetazoa" id="AALFPA23_005047.R6360">
    <property type="protein sequence ID" value="AALFPA23_005047.P6360"/>
    <property type="gene ID" value="AALFPA23_005047"/>
</dbReference>
<feature type="region of interest" description="Disordered" evidence="1">
    <location>
        <begin position="372"/>
        <end position="391"/>
    </location>
</feature>
<dbReference type="EnsemblMetazoa" id="AALFPA23_005047.R6362">
    <property type="protein sequence ID" value="AALFPA23_005047.P6362"/>
    <property type="gene ID" value="AALFPA23_005047"/>
</dbReference>
<organism evidence="4 5">
    <name type="scientific">Aedes albopictus</name>
    <name type="common">Asian tiger mosquito</name>
    <name type="synonym">Stegomyia albopicta</name>
    <dbReference type="NCBI Taxonomy" id="7160"/>
    <lineage>
        <taxon>Eukaryota</taxon>
        <taxon>Metazoa</taxon>
        <taxon>Ecdysozoa</taxon>
        <taxon>Arthropoda</taxon>
        <taxon>Hexapoda</taxon>
        <taxon>Insecta</taxon>
        <taxon>Pterygota</taxon>
        <taxon>Neoptera</taxon>
        <taxon>Endopterygota</taxon>
        <taxon>Diptera</taxon>
        <taxon>Nematocera</taxon>
        <taxon>Culicoidea</taxon>
        <taxon>Culicidae</taxon>
        <taxon>Culicinae</taxon>
        <taxon>Aedini</taxon>
        <taxon>Aedes</taxon>
        <taxon>Stegomyia</taxon>
    </lineage>
</organism>
<dbReference type="EnsemblMetazoa" id="AALFPA23_005047.R6361">
    <property type="protein sequence ID" value="AALFPA23_005047.P6361"/>
    <property type="gene ID" value="AALFPA23_005047"/>
</dbReference>
<evidence type="ECO:0000259" key="3">
    <source>
        <dbReference type="Pfam" id="PF15888"/>
    </source>
</evidence>
<reference evidence="4" key="2">
    <citation type="submission" date="2025-05" db="UniProtKB">
        <authorList>
            <consortium name="EnsemblMetazoa"/>
        </authorList>
    </citation>
    <scope>IDENTIFICATION</scope>
    <source>
        <strain evidence="4">Foshan</strain>
    </source>
</reference>
<evidence type="ECO:0000256" key="1">
    <source>
        <dbReference type="SAM" id="MobiDB-lite"/>
    </source>
</evidence>
<dbReference type="EnsemblMetazoa" id="AALFPA23_005047.R6363">
    <property type="protein sequence ID" value="AALFPA23_005047.P6363"/>
    <property type="gene ID" value="AALFPA23_005047"/>
</dbReference>
<feature type="compositionally biased region" description="Low complexity" evidence="1">
    <location>
        <begin position="648"/>
        <end position="676"/>
    </location>
</feature>
<keyword evidence="5" id="KW-1185">Reference proteome</keyword>
<dbReference type="Pfam" id="PF15888">
    <property type="entry name" value="FOG_N"/>
    <property type="match status" value="1"/>
</dbReference>
<accession>A0ABM1Y2H1</accession>
<feature type="chain" id="PRO_5045023517" description="Folded gastrulation N-terminal domain-containing protein" evidence="2">
    <location>
        <begin position="30"/>
        <end position="709"/>
    </location>
</feature>
<dbReference type="EnsemblMetazoa" id="AALFPA23_005047.R6359">
    <property type="protein sequence ID" value="AALFPA23_005047.P6359"/>
    <property type="gene ID" value="AALFPA23_005047"/>
</dbReference>
<dbReference type="RefSeq" id="XP_029724418.1">
    <property type="nucleotide sequence ID" value="XM_029868558.2"/>
</dbReference>
<sequence>MKKRAKLTMSSLALTLICCCTCMLALANGLPITSKPLDNSPDHLTWDVGIGGKAKKKSDRSIFIAPQVVFNNSFCPPNSKLGYDGKCIQVVQINPADILVTKLQSILGNGGGSPNTDVDTDYDYYDSSGPFQVNLPLSIDLPVEQPGQQLIPEETFYDGSVVEVSSNIRADSLKQTSTVKSVPHSTFLTESSRDPMDQTAAESHTDISFLAFESLPNGTLSSRVEMDSKNGTFVQKIVLSSTPAVPTITTVDSTNAETDELSSTSTVATSFPDITSTISSTTVEDFSSSTTDNPTATSVTTTMAPTEQYLTSERSIATTTQVSSNDSPDEDIESFKTELAEESFMLEPSASTTTDFPSTDMSDFESDLATLSTGSTTSVDRTTTDRSEVTTEQITTTKMSTYAFPLFSTRRTYSPSKPVQIVTPVKTIWYSPPGVTPPSFIVASYTQQERTTRATPETTTVSLKPSTDAPLVIINDTENDKKNRDNIHRLELKDTLREAMDANNRFVYHHLPASHAPSTTPPTSTTAQSHNYVDQLKMINDIVAENKQRHQQTSSSNSRIRFPSRDEDQMTSASSSNGVVRFPGSVSNRVTQHANRIPDIFPKKTPDSTTQRPPFWWLPSGWEVDQTGQKPMLLRFWSRMPLVRDQSLTTTSVSSNNNSNRWRPSSGSTAPSSVSPRGNSKSPSENFYKEVSSQDVYKVLNAHQLNHKR</sequence>
<evidence type="ECO:0000313" key="4">
    <source>
        <dbReference type="EnsemblMetazoa" id="AALFPA23_005047.P6360"/>
    </source>
</evidence>
<dbReference type="Proteomes" id="UP000069940">
    <property type="component" value="Unassembled WGS sequence"/>
</dbReference>
<evidence type="ECO:0000313" key="5">
    <source>
        <dbReference type="Proteomes" id="UP000069940"/>
    </source>
</evidence>
<dbReference type="RefSeq" id="XP_062715847.1">
    <property type="nucleotide sequence ID" value="XM_062859863.1"/>
</dbReference>
<dbReference type="RefSeq" id="XP_029724417.1">
    <property type="nucleotide sequence ID" value="XM_029868557.2"/>
</dbReference>
<feature type="compositionally biased region" description="Polar residues" evidence="1">
    <location>
        <begin position="677"/>
        <end position="689"/>
    </location>
</feature>
<evidence type="ECO:0000256" key="2">
    <source>
        <dbReference type="SAM" id="SignalP"/>
    </source>
</evidence>
<dbReference type="GeneID" id="109415904"/>
<dbReference type="RefSeq" id="XP_029724416.1">
    <property type="nucleotide sequence ID" value="XM_029868556.2"/>
</dbReference>
<dbReference type="EnsemblMetazoa" id="AALFPA23_005047.R6358">
    <property type="protein sequence ID" value="AALFPA23_005047.P6358"/>
    <property type="gene ID" value="AALFPA23_005047"/>
</dbReference>